<dbReference type="EMBL" id="ASHM01009685">
    <property type="protein sequence ID" value="PNY17799.1"/>
    <property type="molecule type" value="Genomic_DNA"/>
</dbReference>
<accession>A0A2K3PR82</accession>
<evidence type="ECO:0000313" key="3">
    <source>
        <dbReference type="Proteomes" id="UP000236291"/>
    </source>
</evidence>
<gene>
    <name evidence="2" type="ORF">L195_g014551</name>
</gene>
<reference evidence="2 3" key="2">
    <citation type="journal article" date="2017" name="Front. Plant Sci.">
        <title>Gene Classification and Mining of Molecular Markers Useful in Red Clover (Trifolium pratense) Breeding.</title>
        <authorList>
            <person name="Istvanek J."/>
            <person name="Dluhosova J."/>
            <person name="Dluhos P."/>
            <person name="Patkova L."/>
            <person name="Nedelnik J."/>
            <person name="Repkova J."/>
        </authorList>
    </citation>
    <scope>NUCLEOTIDE SEQUENCE [LARGE SCALE GENOMIC DNA]</scope>
    <source>
        <strain evidence="3">cv. Tatra</strain>
        <tissue evidence="2">Young leaves</tissue>
    </source>
</reference>
<dbReference type="AlphaFoldDB" id="A0A2K3PR82"/>
<proteinExistence type="predicted"/>
<dbReference type="Proteomes" id="UP000236291">
    <property type="component" value="Unassembled WGS sequence"/>
</dbReference>
<dbReference type="Pfam" id="PF20167">
    <property type="entry name" value="Transposase_32"/>
    <property type="match status" value="1"/>
</dbReference>
<comment type="caution">
    <text evidence="2">The sequence shown here is derived from an EMBL/GenBank/DDBJ whole genome shotgun (WGS) entry which is preliminary data.</text>
</comment>
<name>A0A2K3PR82_TRIPR</name>
<protein>
    <recommendedName>
        <fullName evidence="1">Putative plant transposon protein domain-containing protein</fullName>
    </recommendedName>
</protein>
<evidence type="ECO:0000259" key="1">
    <source>
        <dbReference type="Pfam" id="PF20167"/>
    </source>
</evidence>
<reference evidence="2 3" key="1">
    <citation type="journal article" date="2014" name="Am. J. Bot.">
        <title>Genome assembly and annotation for red clover (Trifolium pratense; Fabaceae).</title>
        <authorList>
            <person name="Istvanek J."/>
            <person name="Jaros M."/>
            <person name="Krenek A."/>
            <person name="Repkova J."/>
        </authorList>
    </citation>
    <scope>NUCLEOTIDE SEQUENCE [LARGE SCALE GENOMIC DNA]</scope>
    <source>
        <strain evidence="3">cv. Tatra</strain>
        <tissue evidence="2">Young leaves</tissue>
    </source>
</reference>
<dbReference type="InterPro" id="IPR046796">
    <property type="entry name" value="Transposase_32_dom"/>
</dbReference>
<organism evidence="2 3">
    <name type="scientific">Trifolium pratense</name>
    <name type="common">Red clover</name>
    <dbReference type="NCBI Taxonomy" id="57577"/>
    <lineage>
        <taxon>Eukaryota</taxon>
        <taxon>Viridiplantae</taxon>
        <taxon>Streptophyta</taxon>
        <taxon>Embryophyta</taxon>
        <taxon>Tracheophyta</taxon>
        <taxon>Spermatophyta</taxon>
        <taxon>Magnoliopsida</taxon>
        <taxon>eudicotyledons</taxon>
        <taxon>Gunneridae</taxon>
        <taxon>Pentapetalae</taxon>
        <taxon>rosids</taxon>
        <taxon>fabids</taxon>
        <taxon>Fabales</taxon>
        <taxon>Fabaceae</taxon>
        <taxon>Papilionoideae</taxon>
        <taxon>50 kb inversion clade</taxon>
        <taxon>NPAAA clade</taxon>
        <taxon>Hologalegina</taxon>
        <taxon>IRL clade</taxon>
        <taxon>Trifolieae</taxon>
        <taxon>Trifolium</taxon>
    </lineage>
</organism>
<sequence>MNWMTMRKILTDASLTEIMQGMTEEGTQWNYRKGVNEWSIKWMSLKPEFRVWYQFLKHSIMPTTHNETLNKAHLVLLHCITAEPKVNVGKIIYQEIVNCSTRKTTEDMLYFPCLITDLCKKNLVHVDGKDEVFSPT</sequence>
<evidence type="ECO:0000313" key="2">
    <source>
        <dbReference type="EMBL" id="PNY17799.1"/>
    </source>
</evidence>
<feature type="domain" description="Putative plant transposon protein" evidence="1">
    <location>
        <begin position="12"/>
        <end position="124"/>
    </location>
</feature>
<dbReference type="ExpressionAtlas" id="A0A2K3PR82">
    <property type="expression patterns" value="baseline"/>
</dbReference>